<dbReference type="SUPFAM" id="SSF53822">
    <property type="entry name" value="Periplasmic binding protein-like I"/>
    <property type="match status" value="1"/>
</dbReference>
<comment type="caution">
    <text evidence="5">The sequence shown here is derived from an EMBL/GenBank/DDBJ whole genome shotgun (WGS) entry which is preliminary data.</text>
</comment>
<keyword evidence="6" id="KW-1185">Reference proteome</keyword>
<evidence type="ECO:0000256" key="2">
    <source>
        <dbReference type="ARBA" id="ARBA00007639"/>
    </source>
</evidence>
<dbReference type="InterPro" id="IPR050555">
    <property type="entry name" value="Bact_Solute-Bind_Prot2"/>
</dbReference>
<gene>
    <name evidence="5" type="ORF">K7J14_13660</name>
</gene>
<proteinExistence type="inferred from homology"/>
<comment type="subcellular location">
    <subcellularLocation>
        <location evidence="1">Cell envelope</location>
    </subcellularLocation>
</comment>
<dbReference type="PANTHER" id="PTHR30036:SF1">
    <property type="entry name" value="D-XYLOSE-BINDING PERIPLASMIC PROTEIN"/>
    <property type="match status" value="1"/>
</dbReference>
<evidence type="ECO:0000256" key="1">
    <source>
        <dbReference type="ARBA" id="ARBA00004196"/>
    </source>
</evidence>
<reference evidence="5" key="1">
    <citation type="submission" date="2021-08" db="EMBL/GenBank/DDBJ databases">
        <title>Comparative analyses of Brucepasteria parasyntrophica and Teretinema zuelzerae.</title>
        <authorList>
            <person name="Song Y."/>
            <person name="Brune A."/>
        </authorList>
    </citation>
    <scope>NUCLEOTIDE SEQUENCE</scope>
    <source>
        <strain evidence="5">DSM 1903</strain>
    </source>
</reference>
<dbReference type="InterPro" id="IPR025997">
    <property type="entry name" value="SBP_2_dom"/>
</dbReference>
<evidence type="ECO:0000313" key="5">
    <source>
        <dbReference type="EMBL" id="MCD1655738.1"/>
    </source>
</evidence>
<dbReference type="EMBL" id="JAINWA010000003">
    <property type="protein sequence ID" value="MCD1655738.1"/>
    <property type="molecule type" value="Genomic_DNA"/>
</dbReference>
<accession>A0AAE3JJP2</accession>
<dbReference type="GO" id="GO:0030288">
    <property type="term" value="C:outer membrane-bounded periplasmic space"/>
    <property type="evidence" value="ECO:0007669"/>
    <property type="project" value="TreeGrafter"/>
</dbReference>
<keyword evidence="3" id="KW-0732">Signal</keyword>
<feature type="domain" description="Periplasmic binding protein" evidence="4">
    <location>
        <begin position="39"/>
        <end position="290"/>
    </location>
</feature>
<dbReference type="Proteomes" id="UP001198163">
    <property type="component" value="Unassembled WGS sequence"/>
</dbReference>
<name>A0AAE3JJP2_9SPIR</name>
<organism evidence="5 6">
    <name type="scientific">Teretinema zuelzerae</name>
    <dbReference type="NCBI Taxonomy" id="156"/>
    <lineage>
        <taxon>Bacteria</taxon>
        <taxon>Pseudomonadati</taxon>
        <taxon>Spirochaetota</taxon>
        <taxon>Spirochaetia</taxon>
        <taxon>Spirochaetales</taxon>
        <taxon>Treponemataceae</taxon>
        <taxon>Teretinema</taxon>
    </lineage>
</organism>
<evidence type="ECO:0000256" key="3">
    <source>
        <dbReference type="ARBA" id="ARBA00022729"/>
    </source>
</evidence>
<dbReference type="PROSITE" id="PS51257">
    <property type="entry name" value="PROKAR_LIPOPROTEIN"/>
    <property type="match status" value="1"/>
</dbReference>
<dbReference type="InterPro" id="IPR028082">
    <property type="entry name" value="Peripla_BP_I"/>
</dbReference>
<dbReference type="RefSeq" id="WP_230757445.1">
    <property type="nucleotide sequence ID" value="NZ_JAINWA010000003.1"/>
</dbReference>
<dbReference type="PANTHER" id="PTHR30036">
    <property type="entry name" value="D-XYLOSE-BINDING PERIPLASMIC PROTEIN"/>
    <property type="match status" value="1"/>
</dbReference>
<dbReference type="AlphaFoldDB" id="A0AAE3JJP2"/>
<evidence type="ECO:0000259" key="4">
    <source>
        <dbReference type="Pfam" id="PF13407"/>
    </source>
</evidence>
<evidence type="ECO:0000313" key="6">
    <source>
        <dbReference type="Proteomes" id="UP001198163"/>
    </source>
</evidence>
<comment type="similarity">
    <text evidence="2">Belongs to the bacterial solute-binding protein 2 family.</text>
</comment>
<sequence length="350" mass="38085">MKHACSALCAAVLFFSGCSERKAPEPAGIPQEPKRVTIGFSLDSLIVERWIRDRDVFVSTASSLGADVIFQNAANNPSAQVAQVKYLIDKGVDVLVIIPQNAEMLAESVQKARSRGIKVISYDRLIRNAGVDLYISVNSMEVGRIMASAIIREAPAGNYVFIYGPKSDYNVTLVQEGLRSVFVQYPGIFHLLDFHAENWSYDLAFEQVSALLEQGKAIDAIVCGNDGLAGGAIRALSEWRLAGEIPVVGQDADIAACQYVVEGSQLATVYKPISALAREAAVQAVALADGSFTAPSDSIFDGVQDVPVMWFQPVEVNRDNIDEIIIRSGFHSANEIYRNIPANKRPPEHQ</sequence>
<dbReference type="GO" id="GO:0030246">
    <property type="term" value="F:carbohydrate binding"/>
    <property type="evidence" value="ECO:0007669"/>
    <property type="project" value="TreeGrafter"/>
</dbReference>
<protein>
    <submittedName>
        <fullName evidence="5">Substrate-binding domain-containing protein</fullName>
    </submittedName>
</protein>
<dbReference type="Pfam" id="PF13407">
    <property type="entry name" value="Peripla_BP_4"/>
    <property type="match status" value="1"/>
</dbReference>
<dbReference type="Gene3D" id="3.40.50.2300">
    <property type="match status" value="2"/>
</dbReference>